<evidence type="ECO:0000313" key="2">
    <source>
        <dbReference type="EMBL" id="MBJ7597559.1"/>
    </source>
</evidence>
<reference evidence="2" key="1">
    <citation type="submission" date="2020-10" db="EMBL/GenBank/DDBJ databases">
        <title>Ca. Dormibacterota MAGs.</title>
        <authorList>
            <person name="Montgomery K."/>
        </authorList>
    </citation>
    <scope>NUCLEOTIDE SEQUENCE [LARGE SCALE GENOMIC DNA]</scope>
    <source>
        <strain evidence="2">SC8812_S17_10</strain>
    </source>
</reference>
<comment type="caution">
    <text evidence="2">The sequence shown here is derived from an EMBL/GenBank/DDBJ whole genome shotgun (WGS) entry which is preliminary data.</text>
</comment>
<dbReference type="Proteomes" id="UP000612893">
    <property type="component" value="Unassembled WGS sequence"/>
</dbReference>
<dbReference type="EMBL" id="JAEKNR010000067">
    <property type="protein sequence ID" value="MBJ7597559.1"/>
    <property type="molecule type" value="Genomic_DNA"/>
</dbReference>
<evidence type="ECO:0008006" key="4">
    <source>
        <dbReference type="Google" id="ProtNLM"/>
    </source>
</evidence>
<gene>
    <name evidence="2" type="ORF">JF922_05675</name>
</gene>
<dbReference type="AlphaFoldDB" id="A0A934N8G0"/>
<protein>
    <recommendedName>
        <fullName evidence="4">DUF3341 domain-containing protein</fullName>
    </recommendedName>
</protein>
<feature type="compositionally biased region" description="Basic and acidic residues" evidence="1">
    <location>
        <begin position="113"/>
        <end position="122"/>
    </location>
</feature>
<dbReference type="RefSeq" id="WP_338199885.1">
    <property type="nucleotide sequence ID" value="NZ_JAEKNR010000067.1"/>
</dbReference>
<name>A0A934N8G0_9BACT</name>
<feature type="region of interest" description="Disordered" evidence="1">
    <location>
        <begin position="103"/>
        <end position="122"/>
    </location>
</feature>
<accession>A0A934N8G0</accession>
<evidence type="ECO:0000313" key="3">
    <source>
        <dbReference type="Proteomes" id="UP000612893"/>
    </source>
</evidence>
<sequence>MGGGVLGAIAGGLLGAASMAVAPGIGPIVTVGAWLPPLIGVVTGGSAGGTLGGLVTLAGTGDEGLHYRQQVQAGRFLVNVTTDRPEDARTALEQAGSLEVADLGDTASAKAVTEPKDEPATD</sequence>
<evidence type="ECO:0000256" key="1">
    <source>
        <dbReference type="SAM" id="MobiDB-lite"/>
    </source>
</evidence>
<proteinExistence type="predicted"/>
<keyword evidence="3" id="KW-1185">Reference proteome</keyword>
<organism evidence="2 3">
    <name type="scientific">Candidatus Nephthysia bennettiae</name>
    <dbReference type="NCBI Taxonomy" id="3127016"/>
    <lineage>
        <taxon>Bacteria</taxon>
        <taxon>Bacillati</taxon>
        <taxon>Candidatus Dormiibacterota</taxon>
        <taxon>Candidatus Dormibacteria</taxon>
        <taxon>Candidatus Dormibacterales</taxon>
        <taxon>Candidatus Dormibacteraceae</taxon>
        <taxon>Candidatus Nephthysia</taxon>
    </lineage>
</organism>